<organism evidence="1 2">
    <name type="scientific">Trichinella papuae</name>
    <dbReference type="NCBI Taxonomy" id="268474"/>
    <lineage>
        <taxon>Eukaryota</taxon>
        <taxon>Metazoa</taxon>
        <taxon>Ecdysozoa</taxon>
        <taxon>Nematoda</taxon>
        <taxon>Enoplea</taxon>
        <taxon>Dorylaimia</taxon>
        <taxon>Trichinellida</taxon>
        <taxon>Trichinellidae</taxon>
        <taxon>Trichinella</taxon>
    </lineage>
</organism>
<name>A0A0V1LZS3_9BILA</name>
<accession>A0A0V1LZS3</accession>
<keyword evidence="2" id="KW-1185">Reference proteome</keyword>
<reference evidence="1 2" key="1">
    <citation type="submission" date="2015-01" db="EMBL/GenBank/DDBJ databases">
        <title>Evolution of Trichinella species and genotypes.</title>
        <authorList>
            <person name="Korhonen P.K."/>
            <person name="Edoardo P."/>
            <person name="Giuseppe L.R."/>
            <person name="Gasser R.B."/>
        </authorList>
    </citation>
    <scope>NUCLEOTIDE SEQUENCE [LARGE SCALE GENOMIC DNA]</scope>
    <source>
        <strain evidence="1">ISS1980</strain>
    </source>
</reference>
<dbReference type="EMBL" id="JYDO01000590">
    <property type="protein sequence ID" value="KRZ65013.1"/>
    <property type="molecule type" value="Genomic_DNA"/>
</dbReference>
<evidence type="ECO:0000313" key="1">
    <source>
        <dbReference type="EMBL" id="KRZ65013.1"/>
    </source>
</evidence>
<evidence type="ECO:0000313" key="2">
    <source>
        <dbReference type="Proteomes" id="UP000054843"/>
    </source>
</evidence>
<sequence length="33" mass="3853">MASQQYLLKLISRVHHISYLSITCISLVRVHIE</sequence>
<dbReference type="AlphaFoldDB" id="A0A0V1LZS3"/>
<comment type="caution">
    <text evidence="1">The sequence shown here is derived from an EMBL/GenBank/DDBJ whole genome shotgun (WGS) entry which is preliminary data.</text>
</comment>
<proteinExistence type="predicted"/>
<gene>
    <name evidence="1" type="ORF">T10_5053</name>
</gene>
<protein>
    <submittedName>
        <fullName evidence="1">Uncharacterized protein</fullName>
    </submittedName>
</protein>
<dbReference type="Proteomes" id="UP000054843">
    <property type="component" value="Unassembled WGS sequence"/>
</dbReference>